<dbReference type="EMBL" id="LT669839">
    <property type="protein sequence ID" value="SHD77246.1"/>
    <property type="molecule type" value="Genomic_DNA"/>
</dbReference>
<keyword evidence="2" id="KW-1185">Reference proteome</keyword>
<sequence>MKCSFTNDHYEYICKLIKKSPYRSIFFNDRYSKGEKILLLRHDIDQSPEKSLTLAEIEKKHGVKSTYFIWLTSPFYNIFENHYSKILYEIMSLGHQIGLHFDERSYKISVNVNIRMSKKWKITMYKKWTMRPQNPLPYYYLNIVF</sequence>
<proteinExistence type="predicted"/>
<dbReference type="RefSeq" id="WP_162496968.1">
    <property type="nucleotide sequence ID" value="NZ_LT669839.1"/>
</dbReference>
<evidence type="ECO:0000313" key="2">
    <source>
        <dbReference type="Proteomes" id="UP000245423"/>
    </source>
</evidence>
<reference evidence="1 2" key="1">
    <citation type="submission" date="2016-11" db="EMBL/GenBank/DDBJ databases">
        <authorList>
            <person name="Manzoor S."/>
        </authorList>
    </citation>
    <scope>NUCLEOTIDE SEQUENCE [LARGE SCALE GENOMIC DNA]</scope>
    <source>
        <strain evidence="1">Clostridium ultunense strain Esp</strain>
    </source>
</reference>
<evidence type="ECO:0000313" key="1">
    <source>
        <dbReference type="EMBL" id="SHD77246.1"/>
    </source>
</evidence>
<gene>
    <name evidence="1" type="ORF">CUESP1_1886</name>
</gene>
<dbReference type="AlphaFoldDB" id="A0A1M4PP50"/>
<evidence type="ECO:0008006" key="3">
    <source>
        <dbReference type="Google" id="ProtNLM"/>
    </source>
</evidence>
<protein>
    <recommendedName>
        <fullName evidence="3">NodB homology domain-containing protein</fullName>
    </recommendedName>
</protein>
<organism evidence="1 2">
    <name type="scientific">[Clostridium] ultunense Esp</name>
    <dbReference type="NCBI Taxonomy" id="1288971"/>
    <lineage>
        <taxon>Bacteria</taxon>
        <taxon>Bacillati</taxon>
        <taxon>Bacillota</taxon>
        <taxon>Tissierellia</taxon>
        <taxon>Tissierellales</taxon>
        <taxon>Tepidimicrobiaceae</taxon>
        <taxon>Schnuerera</taxon>
    </lineage>
</organism>
<name>A0A1M4PP50_9FIRM</name>
<dbReference type="Proteomes" id="UP000245423">
    <property type="component" value="Chromosome 1"/>
</dbReference>
<accession>A0A1M4PP50</accession>